<dbReference type="GO" id="GO:0004061">
    <property type="term" value="F:arylformamidase activity"/>
    <property type="evidence" value="ECO:0007669"/>
    <property type="project" value="InterPro"/>
</dbReference>
<dbReference type="Pfam" id="PF04199">
    <property type="entry name" value="Cyclase"/>
    <property type="match status" value="1"/>
</dbReference>
<dbReference type="PANTHER" id="PTHR31118:SF32">
    <property type="entry name" value="KYNURENINE FORMAMIDASE"/>
    <property type="match status" value="1"/>
</dbReference>
<dbReference type="Proteomes" id="UP000007360">
    <property type="component" value="Unassembled WGS sequence"/>
</dbReference>
<dbReference type="GO" id="GO:0019441">
    <property type="term" value="P:L-tryptophan catabolic process to kynurenine"/>
    <property type="evidence" value="ECO:0007669"/>
    <property type="project" value="InterPro"/>
</dbReference>
<accession>K2REX8</accession>
<evidence type="ECO:0000313" key="2">
    <source>
        <dbReference type="Proteomes" id="UP000007360"/>
    </source>
</evidence>
<proteinExistence type="predicted"/>
<sequence>MGNNDNKSRNNFRYLKLSYNLTEDTPVHPDLTKIKITPKTQINEGADYNTSVITVENHSGTHVDAPAHFLKNGRPIFTYDPDELIFHKPIVLECLKRPDEIINPEDLAPLLRNFEDHDLDFDCVLIRTGFGKYREKDPEMYLTKNPGVAPETANYLRRKLPKLKCLAIDTVSMSRYGRMQEMIDLHQTAFRTQEDLGKPLLFVEDLNLRAIEQGMILDELMVIPWQVEGIDSAPCTVLVKIRL</sequence>
<name>K2REX8_METFP</name>
<evidence type="ECO:0000313" key="1">
    <source>
        <dbReference type="EMBL" id="EKF86944.1"/>
    </source>
</evidence>
<dbReference type="InterPro" id="IPR007325">
    <property type="entry name" value="KFase/CYL"/>
</dbReference>
<keyword evidence="2" id="KW-1185">Reference proteome</keyword>
<dbReference type="AlphaFoldDB" id="K2REX8"/>
<reference evidence="1 2" key="1">
    <citation type="journal article" date="2012" name="J. Bacteriol.">
        <title>Draft genome sequence of Methanobacterium formicicum DSM 3637, an archaebacterium isolated from the methane producer amoeba Pelomyxa palustris.</title>
        <authorList>
            <person name="Gutierrez G."/>
        </authorList>
    </citation>
    <scope>NUCLEOTIDE SEQUENCE [LARGE SCALE GENOMIC DNA]</scope>
    <source>
        <strain evidence="2">DSM 3637 / PP1</strain>
    </source>
</reference>
<dbReference type="OrthoDB" id="9014at2157"/>
<gene>
    <name evidence="1" type="ORF">A994_01620</name>
</gene>
<organism evidence="1 2">
    <name type="scientific">Methanobacterium formicicum (strain DSM 3637 / PP1)</name>
    <dbReference type="NCBI Taxonomy" id="1204725"/>
    <lineage>
        <taxon>Archaea</taxon>
        <taxon>Methanobacteriati</taxon>
        <taxon>Methanobacteriota</taxon>
        <taxon>Methanomada group</taxon>
        <taxon>Methanobacteria</taxon>
        <taxon>Methanobacteriales</taxon>
        <taxon>Methanobacteriaceae</taxon>
        <taxon>Methanobacterium</taxon>
    </lineage>
</organism>
<dbReference type="InterPro" id="IPR037175">
    <property type="entry name" value="KFase_sf"/>
</dbReference>
<protein>
    <submittedName>
        <fullName evidence="1">Cyclase family protein</fullName>
    </submittedName>
</protein>
<dbReference type="PATRIC" id="fig|1204725.3.peg.326"/>
<dbReference type="EMBL" id="AMPO01000001">
    <property type="protein sequence ID" value="EKF86944.1"/>
    <property type="molecule type" value="Genomic_DNA"/>
</dbReference>
<dbReference type="SUPFAM" id="SSF102198">
    <property type="entry name" value="Putative cyclase"/>
    <property type="match status" value="1"/>
</dbReference>
<dbReference type="Gene3D" id="3.50.30.50">
    <property type="entry name" value="Putative cyclase"/>
    <property type="match status" value="1"/>
</dbReference>
<dbReference type="RefSeq" id="WP_004029518.1">
    <property type="nucleotide sequence ID" value="NZ_AMPO01000001.1"/>
</dbReference>
<comment type="caution">
    <text evidence="1">The sequence shown here is derived from an EMBL/GenBank/DDBJ whole genome shotgun (WGS) entry which is preliminary data.</text>
</comment>
<dbReference type="PANTHER" id="PTHR31118">
    <property type="entry name" value="CYCLASE-LIKE PROTEIN 2"/>
    <property type="match status" value="1"/>
</dbReference>